<dbReference type="Proteomes" id="UP001519460">
    <property type="component" value="Unassembled WGS sequence"/>
</dbReference>
<name>A0ABD0J978_9CAEN</name>
<dbReference type="EMBL" id="JACVVK020000554">
    <property type="protein sequence ID" value="KAK7466590.1"/>
    <property type="molecule type" value="Genomic_DNA"/>
</dbReference>
<evidence type="ECO:0000313" key="1">
    <source>
        <dbReference type="EMBL" id="KAK7466590.1"/>
    </source>
</evidence>
<comment type="caution">
    <text evidence="1">The sequence shown here is derived from an EMBL/GenBank/DDBJ whole genome shotgun (WGS) entry which is preliminary data.</text>
</comment>
<protein>
    <submittedName>
        <fullName evidence="1">Uncharacterized protein</fullName>
    </submittedName>
</protein>
<feature type="non-terminal residue" evidence="1">
    <location>
        <position position="63"/>
    </location>
</feature>
<sequence length="63" mass="6918">CLVAATFALFDPRTQMYTLHNGRTINFAGLDLQAVCRQAIMAMGGRPTDQLSDMMVTAVQNLQ</sequence>
<reference evidence="1 2" key="1">
    <citation type="journal article" date="2023" name="Sci. Data">
        <title>Genome assembly of the Korean intertidal mud-creeper Batillaria attramentaria.</title>
        <authorList>
            <person name="Patra A.K."/>
            <person name="Ho P.T."/>
            <person name="Jun S."/>
            <person name="Lee S.J."/>
            <person name="Kim Y."/>
            <person name="Won Y.J."/>
        </authorList>
    </citation>
    <scope>NUCLEOTIDE SEQUENCE [LARGE SCALE GENOMIC DNA]</scope>
    <source>
        <strain evidence="1">Wonlab-2016</strain>
    </source>
</reference>
<feature type="non-terminal residue" evidence="1">
    <location>
        <position position="1"/>
    </location>
</feature>
<accession>A0ABD0J978</accession>
<dbReference type="AlphaFoldDB" id="A0ABD0J978"/>
<proteinExistence type="predicted"/>
<keyword evidence="2" id="KW-1185">Reference proteome</keyword>
<organism evidence="1 2">
    <name type="scientific">Batillaria attramentaria</name>
    <dbReference type="NCBI Taxonomy" id="370345"/>
    <lineage>
        <taxon>Eukaryota</taxon>
        <taxon>Metazoa</taxon>
        <taxon>Spiralia</taxon>
        <taxon>Lophotrochozoa</taxon>
        <taxon>Mollusca</taxon>
        <taxon>Gastropoda</taxon>
        <taxon>Caenogastropoda</taxon>
        <taxon>Sorbeoconcha</taxon>
        <taxon>Cerithioidea</taxon>
        <taxon>Batillariidae</taxon>
        <taxon>Batillaria</taxon>
    </lineage>
</organism>
<evidence type="ECO:0000313" key="2">
    <source>
        <dbReference type="Proteomes" id="UP001519460"/>
    </source>
</evidence>
<gene>
    <name evidence="1" type="ORF">BaRGS_00037313</name>
</gene>